<dbReference type="Pfam" id="PF12890">
    <property type="entry name" value="DHOase"/>
    <property type="match status" value="1"/>
</dbReference>
<dbReference type="InterPro" id="IPR032466">
    <property type="entry name" value="Metal_Hydrolase"/>
</dbReference>
<dbReference type="KEGG" id="bomb:GT348_01610"/>
<dbReference type="NCBIfam" id="TIGR00857">
    <property type="entry name" value="pyrC_multi"/>
    <property type="match status" value="1"/>
</dbReference>
<dbReference type="GO" id="GO:0006145">
    <property type="term" value="P:purine nucleobase catabolic process"/>
    <property type="evidence" value="ECO:0007669"/>
    <property type="project" value="TreeGrafter"/>
</dbReference>
<organism evidence="3 4">
    <name type="scientific">Aristophania vespae</name>
    <dbReference type="NCBI Taxonomy" id="2697033"/>
    <lineage>
        <taxon>Bacteria</taxon>
        <taxon>Pseudomonadati</taxon>
        <taxon>Pseudomonadota</taxon>
        <taxon>Alphaproteobacteria</taxon>
        <taxon>Acetobacterales</taxon>
        <taxon>Acetobacteraceae</taxon>
        <taxon>Aristophania</taxon>
    </lineage>
</organism>
<evidence type="ECO:0000313" key="3">
    <source>
        <dbReference type="EMBL" id="QHI95156.1"/>
    </source>
</evidence>
<dbReference type="Proteomes" id="UP000463975">
    <property type="component" value="Chromosome"/>
</dbReference>
<dbReference type="EMBL" id="CP047652">
    <property type="protein sequence ID" value="QHI95156.1"/>
    <property type="molecule type" value="Genomic_DNA"/>
</dbReference>
<proteinExistence type="predicted"/>
<dbReference type="GO" id="GO:0004151">
    <property type="term" value="F:dihydroorotase activity"/>
    <property type="evidence" value="ECO:0007669"/>
    <property type="project" value="InterPro"/>
</dbReference>
<evidence type="ECO:0000256" key="1">
    <source>
        <dbReference type="ARBA" id="ARBA00022975"/>
    </source>
</evidence>
<dbReference type="InterPro" id="IPR004722">
    <property type="entry name" value="DHOase"/>
</dbReference>
<keyword evidence="4" id="KW-1185">Reference proteome</keyword>
<evidence type="ECO:0000313" key="4">
    <source>
        <dbReference type="Proteomes" id="UP000463975"/>
    </source>
</evidence>
<dbReference type="GO" id="GO:0006221">
    <property type="term" value="P:pyrimidine nucleotide biosynthetic process"/>
    <property type="evidence" value="ECO:0007669"/>
    <property type="project" value="UniProtKB-KW"/>
</dbReference>
<dbReference type="PANTHER" id="PTHR43668:SF2">
    <property type="entry name" value="ALLANTOINASE"/>
    <property type="match status" value="1"/>
</dbReference>
<dbReference type="SUPFAM" id="SSF51338">
    <property type="entry name" value="Composite domain of metallo-dependent hydrolases"/>
    <property type="match status" value="1"/>
</dbReference>
<name>A0A6P1N9R5_9PROT</name>
<gene>
    <name evidence="3" type="ORF">GT348_01610</name>
</gene>
<dbReference type="InterPro" id="IPR024403">
    <property type="entry name" value="DHOase_cat"/>
</dbReference>
<keyword evidence="1" id="KW-0665">Pyrimidine biosynthesis</keyword>
<sequence length="428" mass="45102">MNNVIFKNIRLIDPANGRDEKSDLVVHDGKIIGFSAKDAPKDAYIIDGKGAVLCPGLVDMRVSLGEPGAEYRESIDSGAQAAVAGGITSLTVLPDTQPSIDTPALVSLIKQRGRETGLVSLYPYGALTRDCAGKDMTEMGLLKQAGAIGFTDGARTLSDAKQMRNLLAYSRFLNALIVLHPEEPSLAKGGCATAGALAVQLGLPQIPAEAEAMMVARDLRLAEMTGARVHFAHISTAEALDLIRGAKAKGLAVTCDTAPPYFTMTEDAIGDFRTYAKLSPPLRQERDRLAVLAALADGTIDVIASDHAPADADDKRLPFAQARAGGTGLVTLLGVTLKAGLPLIDSLRLLTSAPARLLGLDAGTLSLGAEADLCMFDPDAEWTVKAGKLPGRAQNTPFDGLTLKGKVLRTFRAGKEVYTDRTLQKGNS</sequence>
<dbReference type="Gene3D" id="3.20.20.140">
    <property type="entry name" value="Metal-dependent hydrolases"/>
    <property type="match status" value="1"/>
</dbReference>
<protein>
    <submittedName>
        <fullName evidence="3">Amidohydrolase family protein</fullName>
    </submittedName>
</protein>
<dbReference type="AlphaFoldDB" id="A0A6P1N9R5"/>
<dbReference type="SUPFAM" id="SSF51556">
    <property type="entry name" value="Metallo-dependent hydrolases"/>
    <property type="match status" value="1"/>
</dbReference>
<dbReference type="GO" id="GO:0004038">
    <property type="term" value="F:allantoinase activity"/>
    <property type="evidence" value="ECO:0007669"/>
    <property type="project" value="TreeGrafter"/>
</dbReference>
<dbReference type="GO" id="GO:0046872">
    <property type="term" value="F:metal ion binding"/>
    <property type="evidence" value="ECO:0007669"/>
    <property type="project" value="InterPro"/>
</dbReference>
<dbReference type="CDD" id="cd01317">
    <property type="entry name" value="DHOase_IIa"/>
    <property type="match status" value="1"/>
</dbReference>
<dbReference type="PANTHER" id="PTHR43668">
    <property type="entry name" value="ALLANTOINASE"/>
    <property type="match status" value="1"/>
</dbReference>
<dbReference type="InterPro" id="IPR050138">
    <property type="entry name" value="DHOase/Allantoinase_Hydrolase"/>
</dbReference>
<keyword evidence="3" id="KW-0378">Hydrolase</keyword>
<evidence type="ECO:0000259" key="2">
    <source>
        <dbReference type="Pfam" id="PF12890"/>
    </source>
</evidence>
<accession>A0A6P1N9R5</accession>
<dbReference type="RefSeq" id="WP_160618234.1">
    <property type="nucleotide sequence ID" value="NZ_CP047652.1"/>
</dbReference>
<dbReference type="GO" id="GO:0005737">
    <property type="term" value="C:cytoplasm"/>
    <property type="evidence" value="ECO:0007669"/>
    <property type="project" value="TreeGrafter"/>
</dbReference>
<reference evidence="3 4" key="1">
    <citation type="submission" date="2020-01" db="EMBL/GenBank/DDBJ databases">
        <title>Genome sequencing of strain KACC 21507.</title>
        <authorList>
            <person name="Heo J."/>
            <person name="Kim S.-J."/>
            <person name="Kim J.-S."/>
            <person name="Hong S.-B."/>
            <person name="Kwon S.-W."/>
        </authorList>
    </citation>
    <scope>NUCLEOTIDE SEQUENCE [LARGE SCALE GENOMIC DNA]</scope>
    <source>
        <strain evidence="3 4">KACC 21507</strain>
    </source>
</reference>
<dbReference type="InterPro" id="IPR011059">
    <property type="entry name" value="Metal-dep_hydrolase_composite"/>
</dbReference>
<feature type="domain" description="Dihydroorotase catalytic" evidence="2">
    <location>
        <begin position="50"/>
        <end position="238"/>
    </location>
</feature>
<dbReference type="Gene3D" id="2.30.40.10">
    <property type="entry name" value="Urease, subunit C, domain 1"/>
    <property type="match status" value="1"/>
</dbReference>